<dbReference type="PATRIC" id="fig|56193.3.peg.4701"/>
<dbReference type="RefSeq" id="WP_046765796.1">
    <property type="nucleotide sequence ID" value="NZ_LBIC01000012.1"/>
</dbReference>
<accession>A0A0M3AJZ1</accession>
<evidence type="ECO:0000313" key="2">
    <source>
        <dbReference type="Proteomes" id="UP000033874"/>
    </source>
</evidence>
<comment type="caution">
    <text evidence="1">The sequence shown here is derived from an EMBL/GenBank/DDBJ whole genome shotgun (WGS) entry which is preliminary data.</text>
</comment>
<keyword evidence="2" id="KW-1185">Reference proteome</keyword>
<reference evidence="1 2" key="1">
    <citation type="submission" date="2015-04" db="EMBL/GenBank/DDBJ databases">
        <title>Genome sequence of aromatic hydrocarbons-degrading Sphingobium chungbukense DJ77.</title>
        <authorList>
            <person name="Kim Y.-C."/>
            <person name="Chae J.-C."/>
        </authorList>
    </citation>
    <scope>NUCLEOTIDE SEQUENCE [LARGE SCALE GENOMIC DNA]</scope>
    <source>
        <strain evidence="1 2">DJ77</strain>
    </source>
</reference>
<sequence length="293" mass="33851">MIELHERLSEFSYGYGVTREVERFLEAAGLAAVPFMPSLIHEKEIGFDVGFNRRGAPLLLQFKLGQSLTRFRRSNPGDTIPYLDRPFWRFNVDTAEPEGQFETLLKAEQDGAEVYYVAPKFSDWPDYSEAFEDGEVLNRSALMRPSEIREALIAEGEPDGPHRIVYDKARVYVCSRPSRIFGVGLDEAIEQFAEKIRSSDRTLEDVLDDVLEGFEYRDEVRRFDHQVEVKKDLRDHRVPGRASPETIRTDRKRRLEKFMARSKTEEDAIAAAVGTEFWMLGIQMIMAVEDETW</sequence>
<name>A0A0M3AJZ1_9SPHN</name>
<dbReference type="EMBL" id="LBIC01000012">
    <property type="protein sequence ID" value="KKW90175.1"/>
    <property type="molecule type" value="Genomic_DNA"/>
</dbReference>
<dbReference type="AlphaFoldDB" id="A0A0M3AJZ1"/>
<dbReference type="Proteomes" id="UP000033874">
    <property type="component" value="Unassembled WGS sequence"/>
</dbReference>
<organism evidence="1 2">
    <name type="scientific">Sphingobium chungbukense</name>
    <dbReference type="NCBI Taxonomy" id="56193"/>
    <lineage>
        <taxon>Bacteria</taxon>
        <taxon>Pseudomonadati</taxon>
        <taxon>Pseudomonadota</taxon>
        <taxon>Alphaproteobacteria</taxon>
        <taxon>Sphingomonadales</taxon>
        <taxon>Sphingomonadaceae</taxon>
        <taxon>Sphingobium</taxon>
    </lineage>
</organism>
<proteinExistence type="predicted"/>
<gene>
    <name evidence="1" type="ORF">YP76_22360</name>
</gene>
<protein>
    <submittedName>
        <fullName evidence="1">Uncharacterized protein</fullName>
    </submittedName>
</protein>
<evidence type="ECO:0000313" key="1">
    <source>
        <dbReference type="EMBL" id="KKW90175.1"/>
    </source>
</evidence>